<dbReference type="InterPro" id="IPR025164">
    <property type="entry name" value="Toastrack_DUF4097"/>
</dbReference>
<dbReference type="Proteomes" id="UP000262917">
    <property type="component" value="Unassembled WGS sequence"/>
</dbReference>
<sequence>MRHPIPTLALALLAGLVATPLLAATPIEQTRPLDPRGRVEVDNLKGRIQVRAWERNEVRITGTLGEGAEKLLIEGDRGHLVVRVQYPKRIGAWRTDRTGPSDLRLQVPLQADLDLGSVSADIDVAGVAPGELEVETVSGNVVAAAAPKQAQVNSVSGDLRLTLNSGDVRLETVSGDIVLSGRLDGAVHAETVSGDIAVDSRGQRLRRLSTGTVSGDAQARVGLRDGGQIKAESVSGDIRLHLPKALSARVSGESFSGDLQAPGASVHKEEFGPGKRLEQRYGSGAGEIRMETFSGDAELVLE</sequence>
<dbReference type="RefSeq" id="WP_117201331.1">
    <property type="nucleotide sequence ID" value="NZ_JBHTBK010000007.1"/>
</dbReference>
<dbReference type="Gene3D" id="2.160.20.120">
    <property type="match status" value="1"/>
</dbReference>
<dbReference type="Pfam" id="PF13349">
    <property type="entry name" value="DUF4097"/>
    <property type="match status" value="1"/>
</dbReference>
<gene>
    <name evidence="3" type="ORF">D0Y53_01475</name>
</gene>
<dbReference type="AlphaFoldDB" id="A0A372DSE4"/>
<evidence type="ECO:0000259" key="2">
    <source>
        <dbReference type="Pfam" id="PF13349"/>
    </source>
</evidence>
<name>A0A372DSE4_9GAMM</name>
<evidence type="ECO:0000313" key="4">
    <source>
        <dbReference type="Proteomes" id="UP000262917"/>
    </source>
</evidence>
<keyword evidence="1" id="KW-0732">Signal</keyword>
<feature type="chain" id="PRO_5016754234" description="DUF4097 domain-containing protein" evidence="1">
    <location>
        <begin position="24"/>
        <end position="302"/>
    </location>
</feature>
<proteinExistence type="predicted"/>
<feature type="signal peptide" evidence="1">
    <location>
        <begin position="1"/>
        <end position="23"/>
    </location>
</feature>
<feature type="domain" description="DUF4097" evidence="2">
    <location>
        <begin position="103"/>
        <end position="220"/>
    </location>
</feature>
<accession>A0A372DSE4</accession>
<reference evidence="3 4" key="1">
    <citation type="submission" date="2018-08" db="EMBL/GenBank/DDBJ databases">
        <title>Lysobacter weifangensis sp. nov., a new member of the family 'Xanthomonadaceae', isolated from soil in a farmland.</title>
        <authorList>
            <person name="Zhao H."/>
        </authorList>
    </citation>
    <scope>NUCLEOTIDE SEQUENCE [LARGE SCALE GENOMIC DNA]</scope>
    <source>
        <strain evidence="3 4">WF-2</strain>
    </source>
</reference>
<evidence type="ECO:0000313" key="3">
    <source>
        <dbReference type="EMBL" id="RFP62511.1"/>
    </source>
</evidence>
<protein>
    <recommendedName>
        <fullName evidence="2">DUF4097 domain-containing protein</fullName>
    </recommendedName>
</protein>
<keyword evidence="4" id="KW-1185">Reference proteome</keyword>
<organism evidence="3 4">
    <name type="scientific">Cognatiluteimonas weifangensis</name>
    <dbReference type="NCBI Taxonomy" id="2303539"/>
    <lineage>
        <taxon>Bacteria</taxon>
        <taxon>Pseudomonadati</taxon>
        <taxon>Pseudomonadota</taxon>
        <taxon>Gammaproteobacteria</taxon>
        <taxon>Lysobacterales</taxon>
        <taxon>Lysobacteraceae</taxon>
        <taxon>Cognatiluteimonas</taxon>
    </lineage>
</organism>
<dbReference type="EMBL" id="QVPD01000001">
    <property type="protein sequence ID" value="RFP62511.1"/>
    <property type="molecule type" value="Genomic_DNA"/>
</dbReference>
<evidence type="ECO:0000256" key="1">
    <source>
        <dbReference type="SAM" id="SignalP"/>
    </source>
</evidence>
<comment type="caution">
    <text evidence="3">The sequence shown here is derived from an EMBL/GenBank/DDBJ whole genome shotgun (WGS) entry which is preliminary data.</text>
</comment>
<dbReference type="OrthoDB" id="7056452at2"/>